<evidence type="ECO:0000256" key="2">
    <source>
        <dbReference type="ARBA" id="ARBA00001947"/>
    </source>
</evidence>
<gene>
    <name evidence="17" type="ORF">SHERM_14394</name>
</gene>
<evidence type="ECO:0000256" key="1">
    <source>
        <dbReference type="ARBA" id="ARBA00001798"/>
    </source>
</evidence>
<comment type="pathway">
    <text evidence="4">Protein modification; protein ubiquitination.</text>
</comment>
<feature type="region of interest" description="Disordered" evidence="14">
    <location>
        <begin position="1"/>
        <end position="32"/>
    </location>
</feature>
<dbReference type="Pfam" id="PF19422">
    <property type="entry name" value="Ariadne"/>
    <property type="match status" value="1"/>
</dbReference>
<dbReference type="PROSITE" id="PS50089">
    <property type="entry name" value="ZF_RING_2"/>
    <property type="match status" value="1"/>
</dbReference>
<evidence type="ECO:0000256" key="10">
    <source>
        <dbReference type="ARBA" id="ARBA00022771"/>
    </source>
</evidence>
<name>A0A9N7MME3_STRHE</name>
<comment type="similarity">
    <text evidence="5">Belongs to the RBR family. Ariadne subfamily.</text>
</comment>
<evidence type="ECO:0000256" key="5">
    <source>
        <dbReference type="ARBA" id="ARBA00005884"/>
    </source>
</evidence>
<dbReference type="InterPro" id="IPR001841">
    <property type="entry name" value="Znf_RING"/>
</dbReference>
<dbReference type="InterPro" id="IPR031127">
    <property type="entry name" value="E3_UB_ligase_RBR"/>
</dbReference>
<keyword evidence="18" id="KW-1185">Reference proteome</keyword>
<protein>
    <recommendedName>
        <fullName evidence="6">RBR-type E3 ubiquitin transferase</fullName>
        <ecNumber evidence="6">2.3.2.31</ecNumber>
    </recommendedName>
</protein>
<keyword evidence="10 13" id="KW-0863">Zinc-finger</keyword>
<dbReference type="Pfam" id="PF00097">
    <property type="entry name" value="zf-C3HC4"/>
    <property type="match status" value="1"/>
</dbReference>
<dbReference type="InterPro" id="IPR002867">
    <property type="entry name" value="IBR_dom"/>
</dbReference>
<dbReference type="GO" id="GO:0016567">
    <property type="term" value="P:protein ubiquitination"/>
    <property type="evidence" value="ECO:0007669"/>
    <property type="project" value="InterPro"/>
</dbReference>
<evidence type="ECO:0000256" key="12">
    <source>
        <dbReference type="ARBA" id="ARBA00022833"/>
    </source>
</evidence>
<dbReference type="Gene3D" id="3.30.40.10">
    <property type="entry name" value="Zinc/RING finger domain, C3HC4 (zinc finger)"/>
    <property type="match status" value="1"/>
</dbReference>
<evidence type="ECO:0000256" key="6">
    <source>
        <dbReference type="ARBA" id="ARBA00012251"/>
    </source>
</evidence>
<feature type="domain" description="RING-type" evidence="15">
    <location>
        <begin position="110"/>
        <end position="160"/>
    </location>
</feature>
<evidence type="ECO:0000313" key="18">
    <source>
        <dbReference type="Proteomes" id="UP001153555"/>
    </source>
</evidence>
<evidence type="ECO:0000256" key="8">
    <source>
        <dbReference type="ARBA" id="ARBA00022723"/>
    </source>
</evidence>
<comment type="caution">
    <text evidence="17">The sequence shown here is derived from an EMBL/GenBank/DDBJ whole genome shotgun (WGS) entry which is preliminary data.</text>
</comment>
<evidence type="ECO:0000259" key="16">
    <source>
        <dbReference type="PROSITE" id="PS51873"/>
    </source>
</evidence>
<feature type="domain" description="RING-type" evidence="16">
    <location>
        <begin position="106"/>
        <end position="319"/>
    </location>
</feature>
<dbReference type="SUPFAM" id="SSF57850">
    <property type="entry name" value="RING/U-box"/>
    <property type="match status" value="3"/>
</dbReference>
<dbReference type="GO" id="GO:0008270">
    <property type="term" value="F:zinc ion binding"/>
    <property type="evidence" value="ECO:0007669"/>
    <property type="project" value="UniProtKB-KW"/>
</dbReference>
<dbReference type="InterPro" id="IPR044066">
    <property type="entry name" value="TRIAD_supradom"/>
</dbReference>
<accession>A0A9N7MME3</accession>
<dbReference type="PROSITE" id="PS51873">
    <property type="entry name" value="TRIAD"/>
    <property type="match status" value="1"/>
</dbReference>
<comment type="cofactor">
    <cofactor evidence="2">
        <name>Zn(2+)</name>
        <dbReference type="ChEBI" id="CHEBI:29105"/>
    </cofactor>
</comment>
<dbReference type="EC" id="2.3.2.31" evidence="6"/>
<dbReference type="FunFam" id="1.20.120.1750:FF:000027">
    <property type="entry name" value="RBR-type E3 ubiquitin transferase"/>
    <property type="match status" value="1"/>
</dbReference>
<dbReference type="Proteomes" id="UP001153555">
    <property type="component" value="Unassembled WGS sequence"/>
</dbReference>
<dbReference type="Pfam" id="PF22191">
    <property type="entry name" value="IBR_1"/>
    <property type="match status" value="1"/>
</dbReference>
<dbReference type="Pfam" id="PF01485">
    <property type="entry name" value="IBR"/>
    <property type="match status" value="1"/>
</dbReference>
<sequence length="516" mass="58802">MASEEDEYYTSDGEETLLEHDDPHQLQNYASPDRHNQRCKILSEHQIREIQDATISDVCTVLSVSRSVACTLLYQNNWTPSSLYDKWFGDGPSPKPARPEQSSDAAAGLCKICFETTDAPSMMSAGDCGHRFCTECWRGYVSTSIETGSGCLTLPCPEPRCETKVGPDLVDALASPDERAKYYRYLARSYVECSPKKRRWCSAPGCELAIEVEGGWGACEVGCGCGHRMCFGCGDEIHSPVDCRTVGMWAEKNGSEAENVKWIQAYTKPCPKCGRPIEKNQGCNMMTCGPPCRFLFCWLCLQPLANHQGCNGYDHNGTAVKDSSSLAQTRTYLQRYMHYYERWASNNKSRGIALADLETAKTKYMKRLFETQDETEDGLRFVVEAWEQVVECRRFLKWSYTYGYYLAENGRSAKLDFFEHLQGEAELALEKLHYCVEKEMRKYLVKRHPREEFREFRSKLTGLTAVTRNYFENLVRALENDLCEVEADEAVGSKGKRRKVSSRVLKCWDWRKGKVT</sequence>
<comment type="function">
    <text evidence="3">Might act as an E3 ubiquitin-protein ligase, or as part of E3 complex, which accepts ubiquitin from specific E2 ubiquitin-conjugating enzymes and then transfers it to substrates.</text>
</comment>
<proteinExistence type="inferred from homology"/>
<organism evidence="17 18">
    <name type="scientific">Striga hermonthica</name>
    <name type="common">Purple witchweed</name>
    <name type="synonym">Buchnera hermonthica</name>
    <dbReference type="NCBI Taxonomy" id="68872"/>
    <lineage>
        <taxon>Eukaryota</taxon>
        <taxon>Viridiplantae</taxon>
        <taxon>Streptophyta</taxon>
        <taxon>Embryophyta</taxon>
        <taxon>Tracheophyta</taxon>
        <taxon>Spermatophyta</taxon>
        <taxon>Magnoliopsida</taxon>
        <taxon>eudicotyledons</taxon>
        <taxon>Gunneridae</taxon>
        <taxon>Pentapetalae</taxon>
        <taxon>asterids</taxon>
        <taxon>lamiids</taxon>
        <taxon>Lamiales</taxon>
        <taxon>Orobanchaceae</taxon>
        <taxon>Buchnereae</taxon>
        <taxon>Striga</taxon>
    </lineage>
</organism>
<keyword evidence="7" id="KW-0808">Transferase</keyword>
<dbReference type="SMART" id="SM00647">
    <property type="entry name" value="IBR"/>
    <property type="match status" value="2"/>
</dbReference>
<dbReference type="OrthoDB" id="875030at2759"/>
<evidence type="ECO:0000259" key="15">
    <source>
        <dbReference type="PROSITE" id="PS50089"/>
    </source>
</evidence>
<dbReference type="InterPro" id="IPR018957">
    <property type="entry name" value="Znf_C3HC4_RING-type"/>
</dbReference>
<keyword evidence="9" id="KW-0677">Repeat</keyword>
<keyword evidence="11" id="KW-0833">Ubl conjugation pathway</keyword>
<feature type="compositionally biased region" description="Acidic residues" evidence="14">
    <location>
        <begin position="1"/>
        <end position="16"/>
    </location>
</feature>
<evidence type="ECO:0000256" key="3">
    <source>
        <dbReference type="ARBA" id="ARBA00003976"/>
    </source>
</evidence>
<dbReference type="InterPro" id="IPR013083">
    <property type="entry name" value="Znf_RING/FYVE/PHD"/>
</dbReference>
<comment type="catalytic activity">
    <reaction evidence="1">
        <text>[E2 ubiquitin-conjugating enzyme]-S-ubiquitinyl-L-cysteine + [acceptor protein]-L-lysine = [E2 ubiquitin-conjugating enzyme]-L-cysteine + [acceptor protein]-N(6)-ubiquitinyl-L-lysine.</text>
        <dbReference type="EC" id="2.3.2.31"/>
    </reaction>
</comment>
<dbReference type="Gene3D" id="1.20.120.1750">
    <property type="match status" value="1"/>
</dbReference>
<dbReference type="InterPro" id="IPR045840">
    <property type="entry name" value="Ariadne"/>
</dbReference>
<evidence type="ECO:0000256" key="14">
    <source>
        <dbReference type="SAM" id="MobiDB-lite"/>
    </source>
</evidence>
<dbReference type="PANTHER" id="PTHR11685">
    <property type="entry name" value="RBR FAMILY RING FINGER AND IBR DOMAIN-CONTAINING"/>
    <property type="match status" value="1"/>
</dbReference>
<keyword evidence="8" id="KW-0479">Metal-binding</keyword>
<dbReference type="CDD" id="cd20346">
    <property type="entry name" value="BRcat_RBR_ANKIB1"/>
    <property type="match status" value="1"/>
</dbReference>
<evidence type="ECO:0000256" key="4">
    <source>
        <dbReference type="ARBA" id="ARBA00004906"/>
    </source>
</evidence>
<evidence type="ECO:0000256" key="9">
    <source>
        <dbReference type="ARBA" id="ARBA00022737"/>
    </source>
</evidence>
<dbReference type="GO" id="GO:0061630">
    <property type="term" value="F:ubiquitin protein ligase activity"/>
    <property type="evidence" value="ECO:0007669"/>
    <property type="project" value="UniProtKB-EC"/>
</dbReference>
<evidence type="ECO:0000256" key="7">
    <source>
        <dbReference type="ARBA" id="ARBA00022679"/>
    </source>
</evidence>
<evidence type="ECO:0000256" key="13">
    <source>
        <dbReference type="PROSITE-ProRule" id="PRU00175"/>
    </source>
</evidence>
<dbReference type="FunFam" id="3.30.40.10:FF:000019">
    <property type="entry name" value="RBR-type E3 ubiquitin transferase"/>
    <property type="match status" value="1"/>
</dbReference>
<evidence type="ECO:0000313" key="17">
    <source>
        <dbReference type="EMBL" id="CAA0814063.1"/>
    </source>
</evidence>
<dbReference type="EMBL" id="CACSLK010012206">
    <property type="protein sequence ID" value="CAA0814063.1"/>
    <property type="molecule type" value="Genomic_DNA"/>
</dbReference>
<keyword evidence="12" id="KW-0862">Zinc</keyword>
<dbReference type="AlphaFoldDB" id="A0A9N7MME3"/>
<reference evidence="17" key="1">
    <citation type="submission" date="2019-12" db="EMBL/GenBank/DDBJ databases">
        <authorList>
            <person name="Scholes J."/>
        </authorList>
    </citation>
    <scope>NUCLEOTIDE SEQUENCE</scope>
</reference>
<evidence type="ECO:0000256" key="11">
    <source>
        <dbReference type="ARBA" id="ARBA00022786"/>
    </source>
</evidence>